<evidence type="ECO:0000256" key="5">
    <source>
        <dbReference type="ARBA" id="ARBA00023136"/>
    </source>
</evidence>
<evidence type="ECO:0000259" key="6">
    <source>
        <dbReference type="Pfam" id="PF00535"/>
    </source>
</evidence>
<dbReference type="HOGENOM" id="CLU_025996_17_3_7"/>
<reference evidence="7 8" key="1">
    <citation type="journal article" date="2012" name="Environ. Microbiol.">
        <title>The genome sequence of Desulfatibacillum alkenivorans AK-01: a blueprint for anaerobic alkane oxidation.</title>
        <authorList>
            <person name="Callaghan A.V."/>
            <person name="Morris B.E."/>
            <person name="Pereira I.A."/>
            <person name="McInerney M.J."/>
            <person name="Austin R.N."/>
            <person name="Groves J.T."/>
            <person name="Kukor J.J."/>
            <person name="Suflita J.M."/>
            <person name="Young L.Y."/>
            <person name="Zylstra G.J."/>
            <person name="Wawrik B."/>
        </authorList>
    </citation>
    <scope>NUCLEOTIDE SEQUENCE [LARGE SCALE GENOMIC DNA]</scope>
    <source>
        <strain evidence="7 8">AK-01</strain>
    </source>
</reference>
<dbReference type="NCBIfam" id="TIGR04283">
    <property type="entry name" value="glyco_like_mftF"/>
    <property type="match status" value="1"/>
</dbReference>
<feature type="domain" description="Glycosyltransferase 2-like" evidence="6">
    <location>
        <begin position="4"/>
        <end position="106"/>
    </location>
</feature>
<dbReference type="KEGG" id="dal:Dalk_2999"/>
<sequence>MKISVIIPCLNEEKNIRKVLQACRPGAHEIIVVDGGSQDQTVARASGLADLILSSPPGRGRQQALGARHATGDVLLFLHADTLPPAGFDQEISRMLQDPAVAFGAFSLGTDCSGPAMDLICFGANLRTRLFDMPYGDQAIFVRKEAYWRAGGFADIPLMEEVDLVKKLLRIGGFKLSRARVRSSARRWRQDGHLRRTLGNYSLMLRYQFGAKPEDLHRHYKDNR</sequence>
<dbReference type="Proteomes" id="UP000000739">
    <property type="component" value="Chromosome"/>
</dbReference>
<accession>B8FL54</accession>
<keyword evidence="5" id="KW-0472">Membrane</keyword>
<dbReference type="PANTHER" id="PTHR43646">
    <property type="entry name" value="GLYCOSYLTRANSFERASE"/>
    <property type="match status" value="1"/>
</dbReference>
<dbReference type="CAZy" id="GT2">
    <property type="family name" value="Glycosyltransferase Family 2"/>
</dbReference>
<keyword evidence="8" id="KW-1185">Reference proteome</keyword>
<dbReference type="InterPro" id="IPR026461">
    <property type="entry name" value="Trfase_2_rSAM/seldom_assoc"/>
</dbReference>
<dbReference type="InterPro" id="IPR029044">
    <property type="entry name" value="Nucleotide-diphossugar_trans"/>
</dbReference>
<dbReference type="RefSeq" id="WP_015947749.1">
    <property type="nucleotide sequence ID" value="NC_011768.1"/>
</dbReference>
<comment type="subcellular location">
    <subcellularLocation>
        <location evidence="1">Cell membrane</location>
    </subcellularLocation>
</comment>
<dbReference type="eggNOG" id="COG1215">
    <property type="taxonomic scope" value="Bacteria"/>
</dbReference>
<proteinExistence type="predicted"/>
<dbReference type="AlphaFoldDB" id="B8FL54"/>
<evidence type="ECO:0000256" key="4">
    <source>
        <dbReference type="ARBA" id="ARBA00022679"/>
    </source>
</evidence>
<dbReference type="Gene3D" id="3.90.550.10">
    <property type="entry name" value="Spore Coat Polysaccharide Biosynthesis Protein SpsA, Chain A"/>
    <property type="match status" value="1"/>
</dbReference>
<evidence type="ECO:0000256" key="1">
    <source>
        <dbReference type="ARBA" id="ARBA00004236"/>
    </source>
</evidence>
<keyword evidence="2" id="KW-1003">Cell membrane</keyword>
<protein>
    <submittedName>
        <fullName evidence="7">Glycosyl transferase family 2</fullName>
    </submittedName>
</protein>
<dbReference type="CDD" id="cd02522">
    <property type="entry name" value="GT_2_like_a"/>
    <property type="match status" value="1"/>
</dbReference>
<dbReference type="InterPro" id="IPR001173">
    <property type="entry name" value="Glyco_trans_2-like"/>
</dbReference>
<dbReference type="GO" id="GO:0005886">
    <property type="term" value="C:plasma membrane"/>
    <property type="evidence" value="ECO:0007669"/>
    <property type="project" value="UniProtKB-SubCell"/>
</dbReference>
<evidence type="ECO:0000313" key="7">
    <source>
        <dbReference type="EMBL" id="ACL04689.1"/>
    </source>
</evidence>
<name>B8FL54_DESAL</name>
<gene>
    <name evidence="7" type="ordered locus">Dalk_2999</name>
</gene>
<dbReference type="PANTHER" id="PTHR43646:SF2">
    <property type="entry name" value="GLYCOSYLTRANSFERASE 2-LIKE DOMAIN-CONTAINING PROTEIN"/>
    <property type="match status" value="1"/>
</dbReference>
<dbReference type="GO" id="GO:0016757">
    <property type="term" value="F:glycosyltransferase activity"/>
    <property type="evidence" value="ECO:0007669"/>
    <property type="project" value="UniProtKB-KW"/>
</dbReference>
<dbReference type="SUPFAM" id="SSF53448">
    <property type="entry name" value="Nucleotide-diphospho-sugar transferases"/>
    <property type="match status" value="1"/>
</dbReference>
<keyword evidence="4 7" id="KW-0808">Transferase</keyword>
<evidence type="ECO:0000256" key="3">
    <source>
        <dbReference type="ARBA" id="ARBA00022676"/>
    </source>
</evidence>
<evidence type="ECO:0000256" key="2">
    <source>
        <dbReference type="ARBA" id="ARBA00022475"/>
    </source>
</evidence>
<organism evidence="7 8">
    <name type="scientific">Desulfatibacillum aliphaticivorans</name>
    <dbReference type="NCBI Taxonomy" id="218208"/>
    <lineage>
        <taxon>Bacteria</taxon>
        <taxon>Pseudomonadati</taxon>
        <taxon>Thermodesulfobacteriota</taxon>
        <taxon>Desulfobacteria</taxon>
        <taxon>Desulfobacterales</taxon>
        <taxon>Desulfatibacillaceae</taxon>
        <taxon>Desulfatibacillum</taxon>
    </lineage>
</organism>
<dbReference type="Pfam" id="PF00535">
    <property type="entry name" value="Glycos_transf_2"/>
    <property type="match status" value="1"/>
</dbReference>
<keyword evidence="3" id="KW-0328">Glycosyltransferase</keyword>
<dbReference type="EMBL" id="CP001322">
    <property type="protein sequence ID" value="ACL04689.1"/>
    <property type="molecule type" value="Genomic_DNA"/>
</dbReference>
<evidence type="ECO:0000313" key="8">
    <source>
        <dbReference type="Proteomes" id="UP000000739"/>
    </source>
</evidence>